<proteinExistence type="predicted"/>
<feature type="region of interest" description="Disordered" evidence="1">
    <location>
        <begin position="70"/>
        <end position="110"/>
    </location>
</feature>
<reference evidence="2" key="1">
    <citation type="submission" date="2021-01" db="EMBL/GenBank/DDBJ databases">
        <authorList>
            <person name="Corre E."/>
            <person name="Pelletier E."/>
            <person name="Niang G."/>
            <person name="Scheremetjew M."/>
            <person name="Finn R."/>
            <person name="Kale V."/>
            <person name="Holt S."/>
            <person name="Cochrane G."/>
            <person name="Meng A."/>
            <person name="Brown T."/>
            <person name="Cohen L."/>
        </authorList>
    </citation>
    <scope>NUCLEOTIDE SEQUENCE</scope>
    <source>
        <strain evidence="2">CCMP622</strain>
    </source>
</reference>
<protein>
    <submittedName>
        <fullName evidence="2">Uncharacterized protein</fullName>
    </submittedName>
</protein>
<sequence>MSQTPIGANAPSIYHRLVDAPQARGYQMVEPMEMMPPKEGLYPSLSKNDPSLNGSILEGTVIGVISSEVSVTPSDTPRPSAPPLPSDSLPPENKHVSKPKPAPKKEPTGFEKAIYERPLAKGKPSIYDASLSSTSNIYDNPADAKRGDIYKNSLRPVSVDIYSSPFEGQRPSSIYDNPYDNKRIDIYKSSVGESVLYDTEHKLIVDSTPKPLPPTI</sequence>
<dbReference type="EMBL" id="HBHP01002753">
    <property type="protein sequence ID" value="CAD9747358.1"/>
    <property type="molecule type" value="Transcribed_RNA"/>
</dbReference>
<organism evidence="2">
    <name type="scientific">Lotharella oceanica</name>
    <dbReference type="NCBI Taxonomy" id="641309"/>
    <lineage>
        <taxon>Eukaryota</taxon>
        <taxon>Sar</taxon>
        <taxon>Rhizaria</taxon>
        <taxon>Cercozoa</taxon>
        <taxon>Chlorarachniophyceae</taxon>
        <taxon>Lotharella</taxon>
    </lineage>
</organism>
<evidence type="ECO:0000256" key="1">
    <source>
        <dbReference type="SAM" id="MobiDB-lite"/>
    </source>
</evidence>
<evidence type="ECO:0000313" key="2">
    <source>
        <dbReference type="EMBL" id="CAD9747358.1"/>
    </source>
</evidence>
<dbReference type="AlphaFoldDB" id="A0A7S2THZ4"/>
<accession>A0A7S2THZ4</accession>
<name>A0A7S2THZ4_9EUKA</name>
<gene>
    <name evidence="2" type="ORF">LSP00402_LOCUS1735</name>
</gene>